<dbReference type="AlphaFoldDB" id="A0A8H5LNX6"/>
<accession>A0A8H5LNX6</accession>
<dbReference type="GO" id="GO:0034236">
    <property type="term" value="F:protein kinase A catalytic subunit binding"/>
    <property type="evidence" value="ECO:0007669"/>
    <property type="project" value="TreeGrafter"/>
</dbReference>
<comment type="subunit">
    <text evidence="8">Tetramer, composed of 2 regulatory (R) and 2 catalytic (C) subunits. In the presence of cAMP it dissociates into 2 active monomeric C subunits and an R dimer.</text>
</comment>
<dbReference type="OrthoDB" id="417078at2759"/>
<organism evidence="11 12">
    <name type="scientific">Leucocoprinus leucothites</name>
    <dbReference type="NCBI Taxonomy" id="201217"/>
    <lineage>
        <taxon>Eukaryota</taxon>
        <taxon>Fungi</taxon>
        <taxon>Dikarya</taxon>
        <taxon>Basidiomycota</taxon>
        <taxon>Agaricomycotina</taxon>
        <taxon>Agaricomycetes</taxon>
        <taxon>Agaricomycetidae</taxon>
        <taxon>Agaricales</taxon>
        <taxon>Agaricineae</taxon>
        <taxon>Agaricaceae</taxon>
        <taxon>Leucocoprinus</taxon>
    </lineage>
</organism>
<evidence type="ECO:0000259" key="10">
    <source>
        <dbReference type="PROSITE" id="PS50042"/>
    </source>
</evidence>
<name>A0A8H5LNX6_9AGAR</name>
<evidence type="ECO:0000256" key="6">
    <source>
        <dbReference type="ARBA" id="ARBA00022741"/>
    </source>
</evidence>
<keyword evidence="12" id="KW-1185">Reference proteome</keyword>
<gene>
    <name evidence="11" type="ORF">D9756_000518</name>
</gene>
<dbReference type="InterPro" id="IPR000595">
    <property type="entry name" value="cNMP-bd_dom"/>
</dbReference>
<feature type="binding site" evidence="9">
    <location>
        <position position="307"/>
    </location>
    <ligand>
        <name>3',5'-cyclic AMP</name>
        <dbReference type="ChEBI" id="CHEBI:58165"/>
        <label>1</label>
    </ligand>
</feature>
<dbReference type="GO" id="GO:0004862">
    <property type="term" value="F:cAMP-dependent protein kinase inhibitor activity"/>
    <property type="evidence" value="ECO:0007669"/>
    <property type="project" value="TreeGrafter"/>
</dbReference>
<evidence type="ECO:0000256" key="4">
    <source>
        <dbReference type="ARBA" id="ARBA00022566"/>
    </source>
</evidence>
<evidence type="ECO:0000256" key="2">
    <source>
        <dbReference type="ARBA" id="ARBA00020355"/>
    </source>
</evidence>
<dbReference type="CDD" id="cd12098">
    <property type="entry name" value="DD_R_ScPKA-like"/>
    <property type="match status" value="1"/>
</dbReference>
<dbReference type="Gene3D" id="1.20.890.10">
    <property type="entry name" value="cAMP-dependent protein kinase regulatory subunit, dimerization-anchoring domain"/>
    <property type="match status" value="1"/>
</dbReference>
<dbReference type="InterPro" id="IPR050503">
    <property type="entry name" value="cAMP-dep_PK_reg_su-like"/>
</dbReference>
<dbReference type="Pfam" id="PF02197">
    <property type="entry name" value="RIIa"/>
    <property type="match status" value="1"/>
</dbReference>
<feature type="domain" description="Cyclic nucleotide-binding" evidence="10">
    <location>
        <begin position="226"/>
        <end position="357"/>
    </location>
</feature>
<dbReference type="PANTHER" id="PTHR11635:SF152">
    <property type="entry name" value="CAMP-DEPENDENT PROTEIN KINASE TYPE I REGULATORY SUBUNIT-RELATED"/>
    <property type="match status" value="1"/>
</dbReference>
<dbReference type="Gene3D" id="2.60.120.10">
    <property type="entry name" value="Jelly Rolls"/>
    <property type="match status" value="2"/>
</dbReference>
<proteinExistence type="inferred from homology"/>
<keyword evidence="3" id="KW-0597">Phosphoprotein</keyword>
<dbReference type="SMART" id="SM00394">
    <property type="entry name" value="RIIa"/>
    <property type="match status" value="1"/>
</dbReference>
<dbReference type="CDD" id="cd00038">
    <property type="entry name" value="CAP_ED"/>
    <property type="match status" value="2"/>
</dbReference>
<dbReference type="Proteomes" id="UP000559027">
    <property type="component" value="Unassembled WGS sequence"/>
</dbReference>
<evidence type="ECO:0000256" key="7">
    <source>
        <dbReference type="ARBA" id="ARBA00023149"/>
    </source>
</evidence>
<dbReference type="PIRSF" id="PIRSF000548">
    <property type="entry name" value="PK_regulatory"/>
    <property type="match status" value="1"/>
</dbReference>
<dbReference type="EMBL" id="JAACJO010000001">
    <property type="protein sequence ID" value="KAF5364029.1"/>
    <property type="molecule type" value="Genomic_DNA"/>
</dbReference>
<dbReference type="FunFam" id="2.60.120.10:FF:000006">
    <property type="entry name" value="cAMP-dependent protein kinase type I-alpha regulatory subunit"/>
    <property type="match status" value="1"/>
</dbReference>
<dbReference type="GO" id="GO:0030552">
    <property type="term" value="F:cAMP binding"/>
    <property type="evidence" value="ECO:0007669"/>
    <property type="project" value="UniProtKB-KW"/>
</dbReference>
<feature type="domain" description="Cyclic nucleotide-binding" evidence="10">
    <location>
        <begin position="360"/>
        <end position="476"/>
    </location>
</feature>
<feature type="binding site" evidence="9">
    <location>
        <position position="435"/>
    </location>
    <ligand>
        <name>3',5'-cyclic AMP</name>
        <dbReference type="ChEBI" id="CHEBI:58165"/>
        <label>2</label>
    </ligand>
</feature>
<evidence type="ECO:0000256" key="1">
    <source>
        <dbReference type="ARBA" id="ARBA00005753"/>
    </source>
</evidence>
<dbReference type="InterPro" id="IPR018490">
    <property type="entry name" value="cNMP-bd_dom_sf"/>
</dbReference>
<dbReference type="PROSITE" id="PS50042">
    <property type="entry name" value="CNMP_BINDING_3"/>
    <property type="match status" value="2"/>
</dbReference>
<dbReference type="SMART" id="SM00100">
    <property type="entry name" value="cNMP"/>
    <property type="match status" value="2"/>
</dbReference>
<feature type="binding site" evidence="9">
    <location>
        <position position="426"/>
    </location>
    <ligand>
        <name>3',5'-cyclic AMP</name>
        <dbReference type="ChEBI" id="CHEBI:58165"/>
        <label>2</label>
    </ligand>
</feature>
<comment type="similarity">
    <text evidence="1 8">Belongs to the cAMP-dependent kinase regulatory chain family.</text>
</comment>
<evidence type="ECO:0000313" key="11">
    <source>
        <dbReference type="EMBL" id="KAF5364029.1"/>
    </source>
</evidence>
<dbReference type="Pfam" id="PF00027">
    <property type="entry name" value="cNMP_binding"/>
    <property type="match status" value="2"/>
</dbReference>
<protein>
    <recommendedName>
        <fullName evidence="2 8">cAMP-dependent protein kinase regulatory subunit</fullName>
    </recommendedName>
</protein>
<keyword evidence="7 8" id="KW-0114">cAMP</keyword>
<dbReference type="PRINTS" id="PR00103">
    <property type="entry name" value="CAMPKINASE"/>
</dbReference>
<dbReference type="SUPFAM" id="SSF51206">
    <property type="entry name" value="cAMP-binding domain-like"/>
    <property type="match status" value="2"/>
</dbReference>
<dbReference type="PROSITE" id="PS00888">
    <property type="entry name" value="CNMP_BINDING_1"/>
    <property type="match status" value="1"/>
</dbReference>
<dbReference type="InterPro" id="IPR012198">
    <property type="entry name" value="cAMP_dep_PK_reg_su"/>
</dbReference>
<keyword evidence="5" id="KW-0677">Repeat</keyword>
<comment type="caution">
    <text evidence="11">The sequence shown here is derived from an EMBL/GenBank/DDBJ whole genome shotgun (WGS) entry which is preliminary data.</text>
</comment>
<dbReference type="InterPro" id="IPR003117">
    <property type="entry name" value="cAMP_dep_PK_reg_su_I/II_a/b"/>
</dbReference>
<keyword evidence="4 8" id="KW-0116">cAMP-binding</keyword>
<dbReference type="GO" id="GO:0005829">
    <property type="term" value="C:cytosol"/>
    <property type="evidence" value="ECO:0007669"/>
    <property type="project" value="TreeGrafter"/>
</dbReference>
<keyword evidence="6 8" id="KW-0547">Nucleotide-binding</keyword>
<evidence type="ECO:0000256" key="9">
    <source>
        <dbReference type="PIRSR" id="PIRSR000548-1"/>
    </source>
</evidence>
<dbReference type="InterPro" id="IPR014710">
    <property type="entry name" value="RmlC-like_jellyroll"/>
</dbReference>
<evidence type="ECO:0000313" key="12">
    <source>
        <dbReference type="Proteomes" id="UP000559027"/>
    </source>
</evidence>
<evidence type="ECO:0000256" key="3">
    <source>
        <dbReference type="ARBA" id="ARBA00022553"/>
    </source>
</evidence>
<feature type="binding site" evidence="9">
    <location>
        <position position="316"/>
    </location>
    <ligand>
        <name>3',5'-cyclic AMP</name>
        <dbReference type="ChEBI" id="CHEBI:58165"/>
        <label>1</label>
    </ligand>
</feature>
<reference evidence="11 12" key="1">
    <citation type="journal article" date="2020" name="ISME J.">
        <title>Uncovering the hidden diversity of litter-decomposition mechanisms in mushroom-forming fungi.</title>
        <authorList>
            <person name="Floudas D."/>
            <person name="Bentzer J."/>
            <person name="Ahren D."/>
            <person name="Johansson T."/>
            <person name="Persson P."/>
            <person name="Tunlid A."/>
        </authorList>
    </citation>
    <scope>NUCLEOTIDE SEQUENCE [LARGE SCALE GENOMIC DNA]</scope>
    <source>
        <strain evidence="11 12">CBS 146.42</strain>
    </source>
</reference>
<dbReference type="GO" id="GO:0005952">
    <property type="term" value="C:cAMP-dependent protein kinase complex"/>
    <property type="evidence" value="ECO:0007669"/>
    <property type="project" value="InterPro"/>
</dbReference>
<evidence type="ECO:0000256" key="5">
    <source>
        <dbReference type="ARBA" id="ARBA00022737"/>
    </source>
</evidence>
<dbReference type="PANTHER" id="PTHR11635">
    <property type="entry name" value="CAMP-DEPENDENT PROTEIN KINASE REGULATORY CHAIN"/>
    <property type="match status" value="1"/>
</dbReference>
<evidence type="ECO:0000256" key="8">
    <source>
        <dbReference type="PIRNR" id="PIRNR000548"/>
    </source>
</evidence>
<dbReference type="InterPro" id="IPR018488">
    <property type="entry name" value="cNMP-bd_CS"/>
</dbReference>
<dbReference type="PROSITE" id="PS00889">
    <property type="entry name" value="CNMP_BINDING_2"/>
    <property type="match status" value="2"/>
</dbReference>
<sequence>MDKRCVQRLESLVLIPHPPPCQMSTFDSLIADLTRDAQRAQPKDALQFCANWFQSRLEEQRARTRDILSQRPNFANIPQELYSDGLVAGRRSTPPFSTPPLAIHRSPMRASIAHSPFGTLNVPGNALLHADPPNPTFRLGAPQEQPPTSPLSSTLSPFNRFDTITPTDIDQDDFLHPPNSAIFQRRTSVSAESIDVDAFPDAPPPVYPKTPEQVEQIKNITRKLFIFRDLAEEQEKAVLGAMQERFVKKGEILIRQGDFGDAFYVVQSGLLHVFIKGHPEGKYPRTVVHPELGTKVAECAPGSYVGELALLYGHPRAASVLAMTDSHLWSLDRMTFRTIVLKLAHRRRMMYEGFLGGVELLSSLDAQQKSKIADALNREIYEDGRTVVVEGDPGQDKFFLIEDGEAIVTQQGKEIGRLQKGDYFGELSLLHEKPRAASVIAKSKLVVAALDAAAFRRLLGPLKDIMEKRAGEYSSVYQH</sequence>